<dbReference type="InterPro" id="IPR029063">
    <property type="entry name" value="SAM-dependent_MTases_sf"/>
</dbReference>
<dbReference type="Proteomes" id="UP001501072">
    <property type="component" value="Unassembled WGS sequence"/>
</dbReference>
<dbReference type="Pfam" id="PF08241">
    <property type="entry name" value="Methyltransf_11"/>
    <property type="match status" value="1"/>
</dbReference>
<keyword evidence="2" id="KW-0808">Transferase</keyword>
<dbReference type="Gene3D" id="3.40.50.150">
    <property type="entry name" value="Vaccinia Virus protein VP39"/>
    <property type="match status" value="1"/>
</dbReference>
<protein>
    <submittedName>
        <fullName evidence="2">Class I SAM-dependent methyltransferase</fullName>
    </submittedName>
</protein>
<organism evidence="2 3">
    <name type="scientific">Streptomyces thermogriseus</name>
    <dbReference type="NCBI Taxonomy" id="75292"/>
    <lineage>
        <taxon>Bacteria</taxon>
        <taxon>Bacillati</taxon>
        <taxon>Actinomycetota</taxon>
        <taxon>Actinomycetes</taxon>
        <taxon>Kitasatosporales</taxon>
        <taxon>Streptomycetaceae</taxon>
        <taxon>Streptomyces</taxon>
    </lineage>
</organism>
<dbReference type="EMBL" id="BAAAHU010000008">
    <property type="protein sequence ID" value="GAA1005942.1"/>
    <property type="molecule type" value="Genomic_DNA"/>
</dbReference>
<dbReference type="InterPro" id="IPR050508">
    <property type="entry name" value="Methyltransf_Superfamily"/>
</dbReference>
<dbReference type="SUPFAM" id="SSF53335">
    <property type="entry name" value="S-adenosyl-L-methionine-dependent methyltransferases"/>
    <property type="match status" value="1"/>
</dbReference>
<keyword evidence="2" id="KW-0489">Methyltransferase</keyword>
<name>A0ABP4DFK5_9ACTN</name>
<feature type="domain" description="Methyltransferase type 11" evidence="1">
    <location>
        <begin position="94"/>
        <end position="189"/>
    </location>
</feature>
<comment type="caution">
    <text evidence="2">The sequence shown here is derived from an EMBL/GenBank/DDBJ whole genome shotgun (WGS) entry which is preliminary data.</text>
</comment>
<evidence type="ECO:0000259" key="1">
    <source>
        <dbReference type="Pfam" id="PF08241"/>
    </source>
</evidence>
<accession>A0ABP4DFK5</accession>
<evidence type="ECO:0000313" key="2">
    <source>
        <dbReference type="EMBL" id="GAA1005942.1"/>
    </source>
</evidence>
<reference evidence="3" key="1">
    <citation type="journal article" date="2019" name="Int. J. Syst. Evol. Microbiol.">
        <title>The Global Catalogue of Microorganisms (GCM) 10K type strain sequencing project: providing services to taxonomists for standard genome sequencing and annotation.</title>
        <authorList>
            <consortium name="The Broad Institute Genomics Platform"/>
            <consortium name="The Broad Institute Genome Sequencing Center for Infectious Disease"/>
            <person name="Wu L."/>
            <person name="Ma J."/>
        </authorList>
    </citation>
    <scope>NUCLEOTIDE SEQUENCE [LARGE SCALE GENOMIC DNA]</scope>
    <source>
        <strain evidence="3">JCM 11269</strain>
    </source>
</reference>
<dbReference type="InterPro" id="IPR013216">
    <property type="entry name" value="Methyltransf_11"/>
</dbReference>
<dbReference type="CDD" id="cd02440">
    <property type="entry name" value="AdoMet_MTases"/>
    <property type="match status" value="1"/>
</dbReference>
<dbReference type="GO" id="GO:0032259">
    <property type="term" value="P:methylation"/>
    <property type="evidence" value="ECO:0007669"/>
    <property type="project" value="UniProtKB-KW"/>
</dbReference>
<dbReference type="PANTHER" id="PTHR42912">
    <property type="entry name" value="METHYLTRANSFERASE"/>
    <property type="match status" value="1"/>
</dbReference>
<dbReference type="GO" id="GO:0008168">
    <property type="term" value="F:methyltransferase activity"/>
    <property type="evidence" value="ECO:0007669"/>
    <property type="project" value="UniProtKB-KW"/>
</dbReference>
<evidence type="ECO:0000313" key="3">
    <source>
        <dbReference type="Proteomes" id="UP001501072"/>
    </source>
</evidence>
<gene>
    <name evidence="2" type="ORF">GCM10009564_11980</name>
</gene>
<proteinExistence type="predicted"/>
<keyword evidence="3" id="KW-1185">Reference proteome</keyword>
<sequence>MGRCLPDGVLEVPGEGRRPAARADTGTIAPCAHTCGGFPSGLWGIMRHMNEDHARVQEFFTARAADWDSRFPDDGPAYAAAVAELGLREGDRVLDAGCGTGRALPPLRAAVGRSGVVVGVDLTPAMLQAAVRAGRDREGHLLLADVAALPFEPESFDAVFAAGLIAHLPHPAENLREMRRVVRPGGTLALFHPIGRAALAARQGRRITPDDLRAEPNLRPLLAGSGWRMTSCVDEDARFLALAVREG</sequence>